<dbReference type="Gene3D" id="3.40.50.300">
    <property type="entry name" value="P-loop containing nucleotide triphosphate hydrolases"/>
    <property type="match status" value="1"/>
</dbReference>
<evidence type="ECO:0000256" key="1">
    <source>
        <dbReference type="ARBA" id="ARBA00005417"/>
    </source>
</evidence>
<accession>A0AA49K1Z1</accession>
<dbReference type="InterPro" id="IPR027417">
    <property type="entry name" value="P-loop_NTPase"/>
</dbReference>
<evidence type="ECO:0000313" key="7">
    <source>
        <dbReference type="EMBL" id="WKW13089.1"/>
    </source>
</evidence>
<evidence type="ECO:0000256" key="3">
    <source>
        <dbReference type="ARBA" id="ARBA00022741"/>
    </source>
</evidence>
<dbReference type="KEGG" id="pspc:Strain318_002403"/>
<evidence type="ECO:0000256" key="5">
    <source>
        <dbReference type="ARBA" id="ARBA00022840"/>
    </source>
</evidence>
<dbReference type="InterPro" id="IPR005895">
    <property type="entry name" value="ABC_transptr_haem_export_CcmA"/>
</dbReference>
<sequence>MTPLLEARRLVRAFGTRQAVNDVSFGIAAGEALALFGPNGAGKTTLLRLLAGLLKPNSGSAAIAGAALPAPHARARVGLISHRTMLYDTLTARENVRFAAQLHGVPDAESVTQHALEQLRVADRADVPVRALSRGLQQRVAIARAIVHGPDVLLADEPYTGLDEQGASALTGLLLERRSAGAALVVVTHALSEGLAVASHAAVMRAGSFVRHEPTQGLDVARYAAEYRELFA</sequence>
<dbReference type="AlphaFoldDB" id="A0AA49K1Z1"/>
<dbReference type="NCBIfam" id="TIGR01189">
    <property type="entry name" value="ccmA"/>
    <property type="match status" value="1"/>
</dbReference>
<accession>A0AA49JW31</accession>
<feature type="domain" description="ABC transporter" evidence="6">
    <location>
        <begin position="5"/>
        <end position="231"/>
    </location>
</feature>
<dbReference type="PANTHER" id="PTHR43335">
    <property type="entry name" value="ABC TRANSPORTER, ATP-BINDING PROTEIN"/>
    <property type="match status" value="1"/>
</dbReference>
<evidence type="ECO:0000256" key="4">
    <source>
        <dbReference type="ARBA" id="ARBA00022748"/>
    </source>
</evidence>
<dbReference type="SMART" id="SM00382">
    <property type="entry name" value="AAA"/>
    <property type="match status" value="1"/>
</dbReference>
<protein>
    <submittedName>
        <fullName evidence="8">Heme ABC exporter ATP-binding protein CcmA</fullName>
    </submittedName>
</protein>
<gene>
    <name evidence="8" type="primary">ccmA</name>
    <name evidence="7" type="ORF">Strain138_002404</name>
    <name evidence="8" type="ORF">Strain318_002403</name>
</gene>
<dbReference type="GO" id="GO:0022857">
    <property type="term" value="F:transmembrane transporter activity"/>
    <property type="evidence" value="ECO:0007669"/>
    <property type="project" value="InterPro"/>
</dbReference>
<keyword evidence="9" id="KW-1185">Reference proteome</keyword>
<evidence type="ECO:0000256" key="2">
    <source>
        <dbReference type="ARBA" id="ARBA00022448"/>
    </source>
</evidence>
<dbReference type="PROSITE" id="PS50893">
    <property type="entry name" value="ABC_TRANSPORTER_2"/>
    <property type="match status" value="1"/>
</dbReference>
<dbReference type="InterPro" id="IPR003439">
    <property type="entry name" value="ABC_transporter-like_ATP-bd"/>
</dbReference>
<dbReference type="GO" id="GO:0005524">
    <property type="term" value="F:ATP binding"/>
    <property type="evidence" value="ECO:0007669"/>
    <property type="project" value="UniProtKB-KW"/>
</dbReference>
<dbReference type="PANTHER" id="PTHR43335:SF11">
    <property type="entry name" value="ABC TRANSPORTER RELATED"/>
    <property type="match status" value="1"/>
</dbReference>
<comment type="similarity">
    <text evidence="1">Belongs to the ABC transporter superfamily.</text>
</comment>
<keyword evidence="2" id="KW-0813">Transport</keyword>
<evidence type="ECO:0000313" key="9">
    <source>
        <dbReference type="Proteomes" id="UP001229955"/>
    </source>
</evidence>
<keyword evidence="4" id="KW-0201">Cytochrome c-type biogenesis</keyword>
<name>A0AA49K1Z1_9BACT</name>
<proteinExistence type="inferred from homology"/>
<dbReference type="SUPFAM" id="SSF52540">
    <property type="entry name" value="P-loop containing nucleoside triphosphate hydrolases"/>
    <property type="match status" value="1"/>
</dbReference>
<dbReference type="GO" id="GO:0017004">
    <property type="term" value="P:cytochrome complex assembly"/>
    <property type="evidence" value="ECO:0007669"/>
    <property type="project" value="UniProtKB-KW"/>
</dbReference>
<reference evidence="8" key="1">
    <citation type="submission" date="2023-07" db="EMBL/GenBank/DDBJ databases">
        <authorList>
            <person name="Haufschild T."/>
            <person name="Kallscheuer N."/>
            <person name="Hammer J."/>
            <person name="Kohn T."/>
            <person name="Kabuu M."/>
            <person name="Jogler M."/>
            <person name="Wohfarth N."/>
            <person name="Heuer A."/>
            <person name="Rohde M."/>
            <person name="van Teeseling M.C.F."/>
            <person name="Jogler C."/>
        </authorList>
    </citation>
    <scope>NUCLEOTIDE SEQUENCE</scope>
    <source>
        <strain evidence="7">Strain 138</strain>
        <strain evidence="8">Strain 318</strain>
    </source>
</reference>
<evidence type="ECO:0000259" key="6">
    <source>
        <dbReference type="PROSITE" id="PS50893"/>
    </source>
</evidence>
<dbReference type="GO" id="GO:0016887">
    <property type="term" value="F:ATP hydrolysis activity"/>
    <property type="evidence" value="ECO:0007669"/>
    <property type="project" value="InterPro"/>
</dbReference>
<organism evidence="8 9">
    <name type="scientific">Pseudogemmatithrix spongiicola</name>
    <dbReference type="NCBI Taxonomy" id="3062599"/>
    <lineage>
        <taxon>Bacteria</taxon>
        <taxon>Pseudomonadati</taxon>
        <taxon>Gemmatimonadota</taxon>
        <taxon>Gemmatimonadia</taxon>
        <taxon>Gemmatimonadales</taxon>
        <taxon>Gemmatimonadaceae</taxon>
        <taxon>Pseudogemmatithrix</taxon>
    </lineage>
</organism>
<dbReference type="InterPro" id="IPR003593">
    <property type="entry name" value="AAA+_ATPase"/>
</dbReference>
<keyword evidence="3" id="KW-0547">Nucleotide-binding</keyword>
<evidence type="ECO:0000313" key="8">
    <source>
        <dbReference type="EMBL" id="WKW15995.1"/>
    </source>
</evidence>
<dbReference type="EMBL" id="CP130613">
    <property type="protein sequence ID" value="WKW15995.1"/>
    <property type="molecule type" value="Genomic_DNA"/>
</dbReference>
<dbReference type="EMBL" id="CP130612">
    <property type="protein sequence ID" value="WKW13089.1"/>
    <property type="molecule type" value="Genomic_DNA"/>
</dbReference>
<dbReference type="Proteomes" id="UP001229955">
    <property type="component" value="Chromosome"/>
</dbReference>
<dbReference type="Pfam" id="PF00005">
    <property type="entry name" value="ABC_tran"/>
    <property type="match status" value="1"/>
</dbReference>
<keyword evidence="5 8" id="KW-0067">ATP-binding</keyword>
<dbReference type="RefSeq" id="WP_367885951.1">
    <property type="nucleotide sequence ID" value="NZ_CP130612.1"/>
</dbReference>